<dbReference type="InterPro" id="IPR019734">
    <property type="entry name" value="TPR_rpt"/>
</dbReference>
<dbReference type="Proteomes" id="UP001168972">
    <property type="component" value="Unassembled WGS sequence"/>
</dbReference>
<dbReference type="Gene3D" id="1.25.40.10">
    <property type="entry name" value="Tetratricopeptide repeat domain"/>
    <property type="match status" value="2"/>
</dbReference>
<gene>
    <name evidence="4" type="ORF">PV327_001722</name>
</gene>
<name>A0AA39FE32_MICHY</name>
<dbReference type="GO" id="GO:0030014">
    <property type="term" value="C:CCR4-NOT complex"/>
    <property type="evidence" value="ECO:0007669"/>
    <property type="project" value="UniProtKB-UniRule"/>
</dbReference>
<dbReference type="GO" id="GO:0017148">
    <property type="term" value="P:negative regulation of translation"/>
    <property type="evidence" value="ECO:0007669"/>
    <property type="project" value="TreeGrafter"/>
</dbReference>
<reference evidence="4" key="1">
    <citation type="journal article" date="2023" name="bioRxiv">
        <title>Scaffold-level genome assemblies of two parasitoid biocontrol wasps reveal the parthenogenesis mechanism and an associated novel virus.</title>
        <authorList>
            <person name="Inwood S."/>
            <person name="Skelly J."/>
            <person name="Guhlin J."/>
            <person name="Harrop T."/>
            <person name="Goldson S."/>
            <person name="Dearden P."/>
        </authorList>
    </citation>
    <scope>NUCLEOTIDE SEQUENCE</scope>
    <source>
        <strain evidence="4">Lincoln</strain>
        <tissue evidence="4">Whole body</tissue>
    </source>
</reference>
<evidence type="ECO:0000256" key="2">
    <source>
        <dbReference type="RuleBase" id="RU367083"/>
    </source>
</evidence>
<keyword evidence="2" id="KW-0810">Translation regulation</keyword>
<feature type="region of interest" description="Disordered" evidence="3">
    <location>
        <begin position="510"/>
        <end position="550"/>
    </location>
</feature>
<dbReference type="PANTHER" id="PTHR12979">
    <property type="entry name" value="CCR4-NOT TRANSCRIPTION COMPLEX SUBUNIT 10"/>
    <property type="match status" value="1"/>
</dbReference>
<evidence type="ECO:0000313" key="4">
    <source>
        <dbReference type="EMBL" id="KAK0167867.1"/>
    </source>
</evidence>
<organism evidence="4 5">
    <name type="scientific">Microctonus hyperodae</name>
    <name type="common">Parasitoid wasp</name>
    <dbReference type="NCBI Taxonomy" id="165561"/>
    <lineage>
        <taxon>Eukaryota</taxon>
        <taxon>Metazoa</taxon>
        <taxon>Ecdysozoa</taxon>
        <taxon>Arthropoda</taxon>
        <taxon>Hexapoda</taxon>
        <taxon>Insecta</taxon>
        <taxon>Pterygota</taxon>
        <taxon>Neoptera</taxon>
        <taxon>Endopterygota</taxon>
        <taxon>Hymenoptera</taxon>
        <taxon>Apocrita</taxon>
        <taxon>Ichneumonoidea</taxon>
        <taxon>Braconidae</taxon>
        <taxon>Euphorinae</taxon>
        <taxon>Microctonus</taxon>
    </lineage>
</organism>
<dbReference type="GO" id="GO:0005634">
    <property type="term" value="C:nucleus"/>
    <property type="evidence" value="ECO:0007669"/>
    <property type="project" value="UniProtKB-SubCell"/>
</dbReference>
<dbReference type="EMBL" id="JAQQBR010001831">
    <property type="protein sequence ID" value="KAK0167867.1"/>
    <property type="molecule type" value="Genomic_DNA"/>
</dbReference>
<dbReference type="GO" id="GO:0005737">
    <property type="term" value="C:cytoplasm"/>
    <property type="evidence" value="ECO:0007669"/>
    <property type="project" value="UniProtKB-SubCell"/>
</dbReference>
<dbReference type="GO" id="GO:0031047">
    <property type="term" value="P:regulatory ncRNA-mediated gene silencing"/>
    <property type="evidence" value="ECO:0007669"/>
    <property type="project" value="UniProtKB-UniRule"/>
</dbReference>
<dbReference type="InterPro" id="IPR039740">
    <property type="entry name" value="CNOT10"/>
</dbReference>
<feature type="compositionally biased region" description="Polar residues" evidence="3">
    <location>
        <begin position="510"/>
        <end position="519"/>
    </location>
</feature>
<sequence length="741" mass="82675">MSDATGSESSTNNKDVAATGAVVITEQERELAQNALIEFKKRSYSNCLNYLNKLETLRPKDLKVMHNKVIVEYYKSDLKKTELARKSLNAICGTPITVDDDNSTDASNDDVEKCVMRYNQAVLLYHTRQYEAALQILNRLFTFVEPMEENLAWKVCLLLIDIHMQTNRLDAALLLVNYVESQFISTDAAKLTSTAVPTGTDKETSTPKVVIKEKKNDNSDAATEAFKIKLLKYKARLFLMLQQPKLCKKEWKMLVSLGTPVNTSTIFLKAHLEYVRGNYEKSMKLLNSSTENLDYKSCGESAAVIYYNNIACINFSRGKPHLAAFYLQKALVENKKAIESVRVKDTNAAADSSQSLYTLGGDKHHELMFNLGVSLLQADEATKAFDCFIQAAHNRLHNSPELWLKMAECCIHCHKPSNKIDFDISKRRRRRRRQDLVQKVVGSGAHRKIILASGLNKDSRYHSESLSYAMPQPTLEFGMLCLKNALYSLPKDNSTVPLIVAPSTSSFLTEASLSNTSPPTTGHETSLTSSTSGGILGSQHPATTPPTPSLASISQAKRAETLSLKIAILAASSYVSLCLGDYIVALEHARALLRIEQLPGAYKMLGNLYAAECLILLDKINEAIDHLKLHHLEDLNTTIPTLDAQDNIKTEECPDYSMKNQWFPTSINTAKGILRYNLAVAYAIRGELDKSGETLKQVWLSKGPDCDVPIHVIMLALYIELQLGHDDVARSIVKQHCPQYW</sequence>
<proteinExistence type="inferred from homology"/>
<dbReference type="SMART" id="SM00028">
    <property type="entry name" value="TPR"/>
    <property type="match status" value="4"/>
</dbReference>
<dbReference type="InterPro" id="IPR011990">
    <property type="entry name" value="TPR-like_helical_dom_sf"/>
</dbReference>
<reference evidence="4" key="2">
    <citation type="submission" date="2023-03" db="EMBL/GenBank/DDBJ databases">
        <authorList>
            <person name="Inwood S.N."/>
            <person name="Skelly J.G."/>
            <person name="Guhlin J."/>
            <person name="Harrop T.W.R."/>
            <person name="Goldson S.G."/>
            <person name="Dearden P.K."/>
        </authorList>
    </citation>
    <scope>NUCLEOTIDE SEQUENCE</scope>
    <source>
        <strain evidence="4">Lincoln</strain>
        <tissue evidence="4">Whole body</tissue>
    </source>
</reference>
<evidence type="ECO:0000313" key="5">
    <source>
        <dbReference type="Proteomes" id="UP001168972"/>
    </source>
</evidence>
<keyword evidence="2" id="KW-0805">Transcription regulation</keyword>
<keyword evidence="2" id="KW-0804">Transcription</keyword>
<dbReference type="PANTHER" id="PTHR12979:SF5">
    <property type="entry name" value="CCR4-NOT TRANSCRIPTION COMPLEX SUBUNIT 10"/>
    <property type="match status" value="1"/>
</dbReference>
<keyword evidence="2" id="KW-0943">RNA-mediated gene silencing</keyword>
<comment type="function">
    <text evidence="2">Component of the CCR4-NOT complex which is one of the major cellular mRNA deadenylases and is linked to various cellular processes including bulk mRNA degradation, miRNA-mediated repression, translational repression during translational initiation and general transcription regulation.</text>
</comment>
<accession>A0AA39FE32</accession>
<dbReference type="GO" id="GO:0006402">
    <property type="term" value="P:mRNA catabolic process"/>
    <property type="evidence" value="ECO:0007669"/>
    <property type="project" value="TreeGrafter"/>
</dbReference>
<evidence type="ECO:0000256" key="3">
    <source>
        <dbReference type="SAM" id="MobiDB-lite"/>
    </source>
</evidence>
<comment type="similarity">
    <text evidence="1 2">Belongs to the CNOT10 family.</text>
</comment>
<protein>
    <recommendedName>
        <fullName evidence="2">CCR4-NOT transcription complex subunit 10</fullName>
    </recommendedName>
</protein>
<comment type="caution">
    <text evidence="4">The sequence shown here is derived from an EMBL/GenBank/DDBJ whole genome shotgun (WGS) entry which is preliminary data.</text>
</comment>
<comment type="subcellular location">
    <subcellularLocation>
        <location evidence="2">Cytoplasm</location>
    </subcellularLocation>
    <subcellularLocation>
        <location evidence="2">Nucleus</location>
    </subcellularLocation>
</comment>
<keyword evidence="2" id="KW-0539">Nucleus</keyword>
<evidence type="ECO:0000256" key="1">
    <source>
        <dbReference type="ARBA" id="ARBA00010080"/>
    </source>
</evidence>
<dbReference type="SUPFAM" id="SSF48452">
    <property type="entry name" value="TPR-like"/>
    <property type="match status" value="2"/>
</dbReference>
<feature type="compositionally biased region" description="Low complexity" evidence="3">
    <location>
        <begin position="520"/>
        <end position="533"/>
    </location>
</feature>
<keyword evidence="5" id="KW-1185">Reference proteome</keyword>
<dbReference type="AlphaFoldDB" id="A0AA39FE32"/>
<keyword evidence="2" id="KW-0963">Cytoplasm</keyword>